<evidence type="ECO:0000256" key="1">
    <source>
        <dbReference type="SAM" id="Phobius"/>
    </source>
</evidence>
<keyword evidence="1" id="KW-1133">Transmembrane helix</keyword>
<keyword evidence="1" id="KW-0812">Transmembrane</keyword>
<accession>A0A0F9FSQ1</accession>
<feature type="transmembrane region" description="Helical" evidence="1">
    <location>
        <begin position="9"/>
        <end position="30"/>
    </location>
</feature>
<proteinExistence type="predicted"/>
<dbReference type="EMBL" id="LAZR01029159">
    <property type="protein sequence ID" value="KKL60395.1"/>
    <property type="molecule type" value="Genomic_DNA"/>
</dbReference>
<protein>
    <recommendedName>
        <fullName evidence="3">Cache domain-containing protein</fullName>
    </recommendedName>
</protein>
<evidence type="ECO:0008006" key="3">
    <source>
        <dbReference type="Google" id="ProtNLM"/>
    </source>
</evidence>
<reference evidence="2" key="1">
    <citation type="journal article" date="2015" name="Nature">
        <title>Complex archaea that bridge the gap between prokaryotes and eukaryotes.</title>
        <authorList>
            <person name="Spang A."/>
            <person name="Saw J.H."/>
            <person name="Jorgensen S.L."/>
            <person name="Zaremba-Niedzwiedzka K."/>
            <person name="Martijn J."/>
            <person name="Lind A.E."/>
            <person name="van Eijk R."/>
            <person name="Schleper C."/>
            <person name="Guy L."/>
            <person name="Ettema T.J."/>
        </authorList>
    </citation>
    <scope>NUCLEOTIDE SEQUENCE</scope>
</reference>
<comment type="caution">
    <text evidence="2">The sequence shown here is derived from an EMBL/GenBank/DDBJ whole genome shotgun (WGS) entry which is preliminary data.</text>
</comment>
<keyword evidence="1" id="KW-0472">Membrane</keyword>
<sequence length="328" mass="36689">MKIGVRTRLVLYFLIISVIPLAIITAYSTINLRQSYTSDRVSQLNAIGQNKANLIESWFFERKGDTDFLSRTPTLEDQGLAAGTYGHPNETYARGEIEIIMHEMISIYGTYNEMFFLNTSGIIVAQKSDSSWTYGHSVGSDQSLKEYFIECDAQSTDVSFTYLSDFRLSGSGDYIQITSASVVHTHEGDYIGVLVFFIKDSFINDLMHDTTGLGTSGETYLINQDLLWLTTSKFDYYTQVKNYATIEDTIMTESISTKGIVACFAAKADLTKASNPDYRGVAVMGSYHYLEVTDDGRAWVLVSEIDVEEALTVPTNLMWISIVIMIIA</sequence>
<evidence type="ECO:0000313" key="2">
    <source>
        <dbReference type="EMBL" id="KKL60395.1"/>
    </source>
</evidence>
<gene>
    <name evidence="2" type="ORF">LCGC14_2205750</name>
</gene>
<organism evidence="2">
    <name type="scientific">marine sediment metagenome</name>
    <dbReference type="NCBI Taxonomy" id="412755"/>
    <lineage>
        <taxon>unclassified sequences</taxon>
        <taxon>metagenomes</taxon>
        <taxon>ecological metagenomes</taxon>
    </lineage>
</organism>
<name>A0A0F9FSQ1_9ZZZZ</name>
<dbReference type="AlphaFoldDB" id="A0A0F9FSQ1"/>
<feature type="non-terminal residue" evidence="2">
    <location>
        <position position="328"/>
    </location>
</feature>